<dbReference type="InterPro" id="IPR017853">
    <property type="entry name" value="GH"/>
</dbReference>
<dbReference type="InterPro" id="IPR002241">
    <property type="entry name" value="Glyco_hydro_27"/>
</dbReference>
<dbReference type="Pfam" id="PF17801">
    <property type="entry name" value="Melibiase_C"/>
    <property type="match status" value="1"/>
</dbReference>
<evidence type="ECO:0000256" key="13">
    <source>
        <dbReference type="RuleBase" id="RU361168"/>
    </source>
</evidence>
<evidence type="ECO:0000256" key="1">
    <source>
        <dbReference type="ARBA" id="ARBA00001255"/>
    </source>
</evidence>
<dbReference type="Gene3D" id="2.60.40.1180">
    <property type="entry name" value="Golgi alpha-mannosidase II"/>
    <property type="match status" value="1"/>
</dbReference>
<evidence type="ECO:0000256" key="10">
    <source>
        <dbReference type="ARBA" id="ARBA00023277"/>
    </source>
</evidence>
<comment type="catalytic activity">
    <reaction evidence="1 13">
        <text>Hydrolysis of terminal, non-reducing alpha-D-galactose residues in alpha-D-galactosides, including galactose oligosaccharides, galactomannans and galactolipids.</text>
        <dbReference type="EC" id="3.2.1.22"/>
    </reaction>
</comment>
<dbReference type="EC" id="3.2.1.22" evidence="4 13"/>
<evidence type="ECO:0000313" key="17">
    <source>
        <dbReference type="Proteomes" id="UP000277580"/>
    </source>
</evidence>
<dbReference type="GO" id="GO:0005576">
    <property type="term" value="C:extracellular region"/>
    <property type="evidence" value="ECO:0007669"/>
    <property type="project" value="UniProtKB-SubCell"/>
</dbReference>
<keyword evidence="5" id="KW-0964">Secreted</keyword>
<proteinExistence type="inferred from homology"/>
<dbReference type="AlphaFoldDB" id="A0A3N4KBT2"/>
<evidence type="ECO:0000313" key="16">
    <source>
        <dbReference type="EMBL" id="RPB06772.1"/>
    </source>
</evidence>
<protein>
    <recommendedName>
        <fullName evidence="4 13">Alpha-galactosidase</fullName>
        <ecNumber evidence="4 13">3.2.1.22</ecNumber>
    </recommendedName>
    <alternativeName>
        <fullName evidence="13">Melibiase</fullName>
    </alternativeName>
</protein>
<comment type="subcellular location">
    <subcellularLocation>
        <location evidence="2">Secreted</location>
    </subcellularLocation>
</comment>
<dbReference type="PANTHER" id="PTHR11452:SF75">
    <property type="entry name" value="ALPHA-GALACTOSIDASE MEL1"/>
    <property type="match status" value="1"/>
</dbReference>
<keyword evidence="12" id="KW-0624">Polysaccharide degradation</keyword>
<dbReference type="EMBL" id="ML119222">
    <property type="protein sequence ID" value="RPB06772.1"/>
    <property type="molecule type" value="Genomic_DNA"/>
</dbReference>
<dbReference type="Proteomes" id="UP000277580">
    <property type="component" value="Unassembled WGS sequence"/>
</dbReference>
<dbReference type="Pfam" id="PF16499">
    <property type="entry name" value="Melibiase_2"/>
    <property type="match status" value="1"/>
</dbReference>
<evidence type="ECO:0000256" key="4">
    <source>
        <dbReference type="ARBA" id="ARBA00012755"/>
    </source>
</evidence>
<feature type="chain" id="PRO_5018265433" description="Alpha-galactosidase" evidence="14">
    <location>
        <begin position="22"/>
        <end position="645"/>
    </location>
</feature>
<evidence type="ECO:0000256" key="3">
    <source>
        <dbReference type="ARBA" id="ARBA00009743"/>
    </source>
</evidence>
<dbReference type="Gene3D" id="3.20.20.70">
    <property type="entry name" value="Aldolase class I"/>
    <property type="match status" value="1"/>
</dbReference>
<evidence type="ECO:0000256" key="2">
    <source>
        <dbReference type="ARBA" id="ARBA00004613"/>
    </source>
</evidence>
<keyword evidence="8 13" id="KW-1015">Disulfide bond</keyword>
<comment type="similarity">
    <text evidence="3 13">Belongs to the glycosyl hydrolase 27 family.</text>
</comment>
<reference evidence="16 17" key="1">
    <citation type="journal article" date="2018" name="Nat. Ecol. Evol.">
        <title>Pezizomycetes genomes reveal the molecular basis of ectomycorrhizal truffle lifestyle.</title>
        <authorList>
            <person name="Murat C."/>
            <person name="Payen T."/>
            <person name="Noel B."/>
            <person name="Kuo A."/>
            <person name="Morin E."/>
            <person name="Chen J."/>
            <person name="Kohler A."/>
            <person name="Krizsan K."/>
            <person name="Balestrini R."/>
            <person name="Da Silva C."/>
            <person name="Montanini B."/>
            <person name="Hainaut M."/>
            <person name="Levati E."/>
            <person name="Barry K.W."/>
            <person name="Belfiori B."/>
            <person name="Cichocki N."/>
            <person name="Clum A."/>
            <person name="Dockter R.B."/>
            <person name="Fauchery L."/>
            <person name="Guy J."/>
            <person name="Iotti M."/>
            <person name="Le Tacon F."/>
            <person name="Lindquist E.A."/>
            <person name="Lipzen A."/>
            <person name="Malagnac F."/>
            <person name="Mello A."/>
            <person name="Molinier V."/>
            <person name="Miyauchi S."/>
            <person name="Poulain J."/>
            <person name="Riccioni C."/>
            <person name="Rubini A."/>
            <person name="Sitrit Y."/>
            <person name="Splivallo R."/>
            <person name="Traeger S."/>
            <person name="Wang M."/>
            <person name="Zifcakova L."/>
            <person name="Wipf D."/>
            <person name="Zambonelli A."/>
            <person name="Paolocci F."/>
            <person name="Nowrousian M."/>
            <person name="Ottonello S."/>
            <person name="Baldrian P."/>
            <person name="Spatafora J.W."/>
            <person name="Henrissat B."/>
            <person name="Nagy L.G."/>
            <person name="Aury J.M."/>
            <person name="Wincker P."/>
            <person name="Grigoriev I.V."/>
            <person name="Bonfante P."/>
            <person name="Martin F.M."/>
        </authorList>
    </citation>
    <scope>NUCLEOTIDE SEQUENCE [LARGE SCALE GENOMIC DNA]</scope>
    <source>
        <strain evidence="16 17">CCBAS932</strain>
    </source>
</reference>
<sequence length="645" mass="68894">MASFKPTALLAAGILLTLTSALDVDRTLTPPMGWNSYNHYSCYATEAVIKANADALVSLGLADVGYNYVVPDCGWSAKERTADGKITWNETFYPSGYPALIEYVHDKGLKFGIYSGAGTWQCHPEAGNGYHIQASLGHEQSDAETFAAWGGDYLKYDNCWADGVNNVVYFPNEDPSTRFKTMANALATVSRDIVYAICQWGIGDDLPEWAGPIGNSWRMSNDIINNWISIFRITNQVVPLSKYTSPGHYNDMDMLMVGNGVLTEEEAKTHFTIWCVEKSLLMIGAGLEANLLDPVALKILSNKELVAINQDSLGQAAKLMRRFTLEQYDVWAGNLSDARTVLMVINWAPVAKTVTINLADAGISSAVKARDVWAASDLGALDGVYSAALAGHGVKLLVLEQTTPAGTYVNPKYTSSNTTTAFANVYALTSSTYNIVVTSSASSTAARTITVIAGNTRRTVSVTGTTYTIPAFPLPAGQNTLRIQDSTGTIKTIKTTLATASVYYSAQTAALAGGASLSKCADADGCKPTNYKVGNLAVSSTMTFSGVSGGTVAGSKWVWFDYINYDLAFDRAWDGSGTNVRNATFAVNGGTPKMWSFPISGGDWQDTGRMGVLLDGFVAGSGNTLVVGAPGWQYAPDVVGVEVLA</sequence>
<dbReference type="InterPro" id="IPR013780">
    <property type="entry name" value="Glyco_hydro_b"/>
</dbReference>
<dbReference type="FunFam" id="2.60.40.1180:FF:000008">
    <property type="entry name" value="Alpha-galactosidase"/>
    <property type="match status" value="1"/>
</dbReference>
<keyword evidence="9" id="KW-0325">Glycoprotein</keyword>
<evidence type="ECO:0000259" key="15">
    <source>
        <dbReference type="Pfam" id="PF17801"/>
    </source>
</evidence>
<evidence type="ECO:0000256" key="8">
    <source>
        <dbReference type="ARBA" id="ARBA00023157"/>
    </source>
</evidence>
<keyword evidence="7 13" id="KW-0378">Hydrolase</keyword>
<evidence type="ECO:0000256" key="7">
    <source>
        <dbReference type="ARBA" id="ARBA00022801"/>
    </source>
</evidence>
<dbReference type="SUPFAM" id="SSF51445">
    <property type="entry name" value="(Trans)glycosidases"/>
    <property type="match status" value="1"/>
</dbReference>
<dbReference type="OrthoDB" id="5795902at2759"/>
<dbReference type="InParanoid" id="A0A3N4KBT2"/>
<evidence type="ECO:0000256" key="11">
    <source>
        <dbReference type="ARBA" id="ARBA00023295"/>
    </source>
</evidence>
<name>A0A3N4KBT2_9PEZI</name>
<feature type="domain" description="Alpha galactosidase C-terminal" evidence="15">
    <location>
        <begin position="327"/>
        <end position="399"/>
    </location>
</feature>
<evidence type="ECO:0000256" key="12">
    <source>
        <dbReference type="ARBA" id="ARBA00023326"/>
    </source>
</evidence>
<evidence type="ECO:0000256" key="9">
    <source>
        <dbReference type="ARBA" id="ARBA00023180"/>
    </source>
</evidence>
<dbReference type="GO" id="GO:0004557">
    <property type="term" value="F:alpha-galactosidase activity"/>
    <property type="evidence" value="ECO:0007669"/>
    <property type="project" value="UniProtKB-EC"/>
</dbReference>
<dbReference type="SUPFAM" id="SSF51011">
    <property type="entry name" value="Glycosyl hydrolase domain"/>
    <property type="match status" value="1"/>
</dbReference>
<keyword evidence="11 13" id="KW-0326">Glycosidase</keyword>
<evidence type="ECO:0000256" key="5">
    <source>
        <dbReference type="ARBA" id="ARBA00022525"/>
    </source>
</evidence>
<dbReference type="CDD" id="cd04081">
    <property type="entry name" value="CBM35_galactosidase-like"/>
    <property type="match status" value="1"/>
</dbReference>
<keyword evidence="17" id="KW-1185">Reference proteome</keyword>
<dbReference type="Gene3D" id="2.60.120.260">
    <property type="entry name" value="Galactose-binding domain-like"/>
    <property type="match status" value="1"/>
</dbReference>
<evidence type="ECO:0000256" key="14">
    <source>
        <dbReference type="SAM" id="SignalP"/>
    </source>
</evidence>
<keyword evidence="10" id="KW-0119">Carbohydrate metabolism</keyword>
<dbReference type="InterPro" id="IPR013785">
    <property type="entry name" value="Aldolase_TIM"/>
</dbReference>
<accession>A0A3N4KBT2</accession>
<evidence type="ECO:0000256" key="6">
    <source>
        <dbReference type="ARBA" id="ARBA00022729"/>
    </source>
</evidence>
<dbReference type="GO" id="GO:0000272">
    <property type="term" value="P:polysaccharide catabolic process"/>
    <property type="evidence" value="ECO:0007669"/>
    <property type="project" value="UniProtKB-KW"/>
</dbReference>
<dbReference type="STRING" id="1392247.A0A3N4KBT2"/>
<feature type="signal peptide" evidence="14">
    <location>
        <begin position="1"/>
        <end position="21"/>
    </location>
</feature>
<dbReference type="InterPro" id="IPR041233">
    <property type="entry name" value="Melibiase_C"/>
</dbReference>
<dbReference type="PRINTS" id="PR00740">
    <property type="entry name" value="GLHYDRLASE27"/>
</dbReference>
<organism evidence="16 17">
    <name type="scientific">Morchella conica CCBAS932</name>
    <dbReference type="NCBI Taxonomy" id="1392247"/>
    <lineage>
        <taxon>Eukaryota</taxon>
        <taxon>Fungi</taxon>
        <taxon>Dikarya</taxon>
        <taxon>Ascomycota</taxon>
        <taxon>Pezizomycotina</taxon>
        <taxon>Pezizomycetes</taxon>
        <taxon>Pezizales</taxon>
        <taxon>Morchellaceae</taxon>
        <taxon>Morchella</taxon>
    </lineage>
</organism>
<gene>
    <name evidence="16" type="ORF">P167DRAFT_580059</name>
</gene>
<dbReference type="CDD" id="cd14792">
    <property type="entry name" value="GH27"/>
    <property type="match status" value="1"/>
</dbReference>
<dbReference type="FunFam" id="3.20.20.70:FF:000197">
    <property type="entry name" value="Alpha-galactosidase"/>
    <property type="match status" value="1"/>
</dbReference>
<dbReference type="PANTHER" id="PTHR11452">
    <property type="entry name" value="ALPHA-GALACTOSIDASE/ALPHA-N-ACETYLGALACTOSAMINIDASE"/>
    <property type="match status" value="1"/>
</dbReference>
<keyword evidence="6 14" id="KW-0732">Signal</keyword>